<dbReference type="InterPro" id="IPR005123">
    <property type="entry name" value="Oxoglu/Fe-dep_dioxygenase_dom"/>
</dbReference>
<dbReference type="OrthoDB" id="9798229at2"/>
<organism evidence="3 4">
    <name type="scientific">Candidatus Pseudothioglobus singularis PS1</name>
    <dbReference type="NCBI Taxonomy" id="1125411"/>
    <lineage>
        <taxon>Bacteria</taxon>
        <taxon>Pseudomonadati</taxon>
        <taxon>Pseudomonadota</taxon>
        <taxon>Gammaproteobacteria</taxon>
        <taxon>Candidatus Pseudothioglobaceae</taxon>
        <taxon>Candidatus Pseudothioglobus</taxon>
    </lineage>
</organism>
<dbReference type="KEGG" id="tsn:W908_03745"/>
<dbReference type="RefSeq" id="WP_053819983.1">
    <property type="nucleotide sequence ID" value="NZ_CP006911.1"/>
</dbReference>
<reference evidence="3 4" key="1">
    <citation type="journal article" date="2015" name="Genome Announc.">
        <title>Genome Sequence of 'Candidatus Thioglobus singularis' Strain PS1, a Mixotroph from the SUP05 Clade of Marine Gammaproteobacteria.</title>
        <authorList>
            <person name="Marshall K.T."/>
            <person name="Morris R.M."/>
        </authorList>
    </citation>
    <scope>NUCLEOTIDE SEQUENCE [LARGE SCALE GENOMIC DNA]</scope>
    <source>
        <strain evidence="3 4">PS1</strain>
    </source>
</reference>
<dbReference type="Gene3D" id="2.60.120.620">
    <property type="entry name" value="q2cbj1_9rhob like domain"/>
    <property type="match status" value="1"/>
</dbReference>
<dbReference type="PROSITE" id="PS51471">
    <property type="entry name" value="FE2OG_OXY"/>
    <property type="match status" value="1"/>
</dbReference>
<evidence type="ECO:0000313" key="3">
    <source>
        <dbReference type="EMBL" id="ALE01765.1"/>
    </source>
</evidence>
<dbReference type="Proteomes" id="UP000068905">
    <property type="component" value="Chromosome"/>
</dbReference>
<name>A0A0M3T1X5_9GAMM</name>
<keyword evidence="1" id="KW-0479">Metal-binding</keyword>
<evidence type="ECO:0000313" key="4">
    <source>
        <dbReference type="Proteomes" id="UP000068905"/>
    </source>
</evidence>
<keyword evidence="1" id="KW-0560">Oxidoreductase</keyword>
<dbReference type="Pfam" id="PF23169">
    <property type="entry name" value="HalD"/>
    <property type="match status" value="1"/>
</dbReference>
<dbReference type="GO" id="GO:0016491">
    <property type="term" value="F:oxidoreductase activity"/>
    <property type="evidence" value="ECO:0007669"/>
    <property type="project" value="UniProtKB-KW"/>
</dbReference>
<keyword evidence="4" id="KW-1185">Reference proteome</keyword>
<keyword evidence="1" id="KW-0408">Iron</keyword>
<dbReference type="InterPro" id="IPR056470">
    <property type="entry name" value="BesD/HalB-like"/>
</dbReference>
<protein>
    <recommendedName>
        <fullName evidence="2">Fe2OG dioxygenase domain-containing protein</fullName>
    </recommendedName>
</protein>
<proteinExistence type="inferred from homology"/>
<gene>
    <name evidence="3" type="ORF">W908_03745</name>
</gene>
<dbReference type="GO" id="GO:0046872">
    <property type="term" value="F:metal ion binding"/>
    <property type="evidence" value="ECO:0007669"/>
    <property type="project" value="UniProtKB-KW"/>
</dbReference>
<accession>A0A0M3T1X5</accession>
<dbReference type="SUPFAM" id="SSF51197">
    <property type="entry name" value="Clavaminate synthase-like"/>
    <property type="match status" value="1"/>
</dbReference>
<feature type="domain" description="Fe2OG dioxygenase" evidence="2">
    <location>
        <begin position="126"/>
        <end position="246"/>
    </location>
</feature>
<sequence length="265" mass="30297">MAVQEEINLATIIDLQKHPINDDHYREKCKVELDKSGVLVLDNFLYEGSIKSILSEAKKQENLAYYCVNEHNVYLNPFDKNLSKNHPRNKTVTSSKGCITDDQVPKKSSLRALYNSLKFKDFLCDVLDETVLYKYDDNLSSINIHFAKEGQELGWHFDNSSFAITLLIQKPKAGGQFEYIRQFRNSNIKDNNYDGVLNLLNGNCIPEKLTMENGTLVLFRGKDAIHRVTPTIGDRTRILSVLAYNSRPDVSLSESARMTFFGKLY</sequence>
<dbReference type="STRING" id="1125411.W908_03745"/>
<comment type="similarity">
    <text evidence="1">Belongs to the iron/ascorbate-dependent oxidoreductase family.</text>
</comment>
<dbReference type="EMBL" id="CP006911">
    <property type="protein sequence ID" value="ALE01765.1"/>
    <property type="molecule type" value="Genomic_DNA"/>
</dbReference>
<dbReference type="AlphaFoldDB" id="A0A0M3T1X5"/>
<evidence type="ECO:0000259" key="2">
    <source>
        <dbReference type="PROSITE" id="PS51471"/>
    </source>
</evidence>
<evidence type="ECO:0000256" key="1">
    <source>
        <dbReference type="RuleBase" id="RU003682"/>
    </source>
</evidence>
<dbReference type="PATRIC" id="fig|1125411.7.peg.731"/>